<evidence type="ECO:0000313" key="4">
    <source>
        <dbReference type="EMBL" id="RLE52367.1"/>
    </source>
</evidence>
<feature type="domain" description="SIS" evidence="2">
    <location>
        <begin position="30"/>
        <end position="186"/>
    </location>
</feature>
<reference evidence="5 6" key="1">
    <citation type="submission" date="2018-06" db="EMBL/GenBank/DDBJ databases">
        <title>Extensive metabolic versatility and redundancy in microbially diverse, dynamic hydrothermal sediments.</title>
        <authorList>
            <person name="Dombrowski N."/>
            <person name="Teske A."/>
            <person name="Baker B.J."/>
        </authorList>
    </citation>
    <scope>NUCLEOTIDE SEQUENCE [LARGE SCALE GENOMIC DNA]</scope>
    <source>
        <strain evidence="4">B20_G2</strain>
        <strain evidence="3">B29_G17</strain>
    </source>
</reference>
<dbReference type="NCBIfam" id="TIGR03127">
    <property type="entry name" value="RuMP_HxlB"/>
    <property type="match status" value="1"/>
</dbReference>
<evidence type="ECO:0000256" key="1">
    <source>
        <dbReference type="ARBA" id="ARBA00009235"/>
    </source>
</evidence>
<dbReference type="GO" id="GO:1901135">
    <property type="term" value="P:carbohydrate derivative metabolic process"/>
    <property type="evidence" value="ECO:0007669"/>
    <property type="project" value="InterPro"/>
</dbReference>
<dbReference type="EMBL" id="QMRA01000121">
    <property type="protein sequence ID" value="RLE52367.1"/>
    <property type="molecule type" value="Genomic_DNA"/>
</dbReference>
<dbReference type="PANTHER" id="PTHR43443:SF1">
    <property type="entry name" value="3-HEXULOSE-6-PHOSPHATE ISOMERASE"/>
    <property type="match status" value="1"/>
</dbReference>
<dbReference type="Pfam" id="PF01380">
    <property type="entry name" value="SIS"/>
    <property type="match status" value="1"/>
</dbReference>
<dbReference type="PANTHER" id="PTHR43443">
    <property type="entry name" value="3-HEXULOSE-6-PHOSPHATE ISOMERASE"/>
    <property type="match status" value="1"/>
</dbReference>
<evidence type="ECO:0000313" key="3">
    <source>
        <dbReference type="EMBL" id="RLE51886.1"/>
    </source>
</evidence>
<dbReference type="PROSITE" id="PS51464">
    <property type="entry name" value="SIS"/>
    <property type="match status" value="1"/>
</dbReference>
<accession>A0A497EYV8</accession>
<protein>
    <submittedName>
        <fullName evidence="4">6-phospho-3-hexuloisomerase</fullName>
    </submittedName>
</protein>
<comment type="similarity">
    <text evidence="1">Belongs to the SIS family. PHI subfamily.</text>
</comment>
<dbReference type="SUPFAM" id="SSF53697">
    <property type="entry name" value="SIS domain"/>
    <property type="match status" value="1"/>
</dbReference>
<proteinExistence type="inferred from homology"/>
<dbReference type="Proteomes" id="UP000269499">
    <property type="component" value="Unassembled WGS sequence"/>
</dbReference>
<dbReference type="CDD" id="cd05005">
    <property type="entry name" value="SIS_PHI"/>
    <property type="match status" value="1"/>
</dbReference>
<dbReference type="EMBL" id="QMQZ01000025">
    <property type="protein sequence ID" value="RLE51886.1"/>
    <property type="molecule type" value="Genomic_DNA"/>
</dbReference>
<dbReference type="InterPro" id="IPR017552">
    <property type="entry name" value="PHI/rmpB"/>
</dbReference>
<dbReference type="GO" id="GO:0097367">
    <property type="term" value="F:carbohydrate derivative binding"/>
    <property type="evidence" value="ECO:0007669"/>
    <property type="project" value="InterPro"/>
</dbReference>
<gene>
    <name evidence="4" type="primary">hxlB</name>
    <name evidence="3" type="ORF">DRJ20_01260</name>
    <name evidence="4" type="ORF">DRJ26_04820</name>
</gene>
<evidence type="ECO:0000313" key="6">
    <source>
        <dbReference type="Proteomes" id="UP000269499"/>
    </source>
</evidence>
<evidence type="ECO:0000259" key="2">
    <source>
        <dbReference type="PROSITE" id="PS51464"/>
    </source>
</evidence>
<name>A0A497EYV8_9CREN</name>
<keyword evidence="4" id="KW-0413">Isomerase</keyword>
<dbReference type="AlphaFoldDB" id="A0A497EYV8"/>
<dbReference type="InterPro" id="IPR001347">
    <property type="entry name" value="SIS_dom"/>
</dbReference>
<dbReference type="InterPro" id="IPR046348">
    <property type="entry name" value="SIS_dom_sf"/>
</dbReference>
<sequence>MKAVRECLNQIATYISKLPSMLDYGQVEKMIDMLIYAQAANRSIFVVGAGRSGLIARAFAMRLMHLGFHVYVIGETITPAAGKGDILVAISGSGRTGIVVTVAQVAKQVGAKVIAVTSHPDSPLGQLADHIVFVPGRTKITEETDYFSRQILGIHEPVAPLGTLFEISAMVFLESIIVELMHRLGKTEEDLKARHATIEGP</sequence>
<dbReference type="GO" id="GO:0016853">
    <property type="term" value="F:isomerase activity"/>
    <property type="evidence" value="ECO:0007669"/>
    <property type="project" value="UniProtKB-KW"/>
</dbReference>
<organism evidence="4 6">
    <name type="scientific">Thermoproteota archaeon</name>
    <dbReference type="NCBI Taxonomy" id="2056631"/>
    <lineage>
        <taxon>Archaea</taxon>
        <taxon>Thermoproteota</taxon>
    </lineage>
</organism>
<evidence type="ECO:0000313" key="5">
    <source>
        <dbReference type="Proteomes" id="UP000268446"/>
    </source>
</evidence>
<comment type="caution">
    <text evidence="4">The sequence shown here is derived from an EMBL/GenBank/DDBJ whole genome shotgun (WGS) entry which is preliminary data.</text>
</comment>
<dbReference type="Proteomes" id="UP000268446">
    <property type="component" value="Unassembled WGS sequence"/>
</dbReference>
<dbReference type="Gene3D" id="3.40.50.10490">
    <property type="entry name" value="Glucose-6-phosphate isomerase like protein, domain 1"/>
    <property type="match status" value="1"/>
</dbReference>